<dbReference type="InterPro" id="IPR013264">
    <property type="entry name" value="DNAG_N"/>
</dbReference>
<dbReference type="NCBIfam" id="TIGR01391">
    <property type="entry name" value="dnaG"/>
    <property type="match status" value="1"/>
</dbReference>
<dbReference type="Pfam" id="PF01807">
    <property type="entry name" value="Zn_ribbon_DnaG"/>
    <property type="match status" value="1"/>
</dbReference>
<evidence type="ECO:0000256" key="4">
    <source>
        <dbReference type="ARBA" id="ARBA00022695"/>
    </source>
</evidence>
<keyword evidence="7 12" id="KW-0863">Zinc-finger</keyword>
<comment type="caution">
    <text evidence="14">The sequence shown here is derived from an EMBL/GenBank/DDBJ whole genome shotgun (WGS) entry which is preliminary data.</text>
</comment>
<evidence type="ECO:0000256" key="1">
    <source>
        <dbReference type="ARBA" id="ARBA00022478"/>
    </source>
</evidence>
<feature type="zinc finger region" description="CHC2-type" evidence="12">
    <location>
        <begin position="38"/>
        <end position="62"/>
    </location>
</feature>
<organism evidence="14 15">
    <name type="scientific">Ferrimicrobium acidiphilum DSM 19497</name>
    <dbReference type="NCBI Taxonomy" id="1121877"/>
    <lineage>
        <taxon>Bacteria</taxon>
        <taxon>Bacillati</taxon>
        <taxon>Actinomycetota</taxon>
        <taxon>Acidimicrobiia</taxon>
        <taxon>Acidimicrobiales</taxon>
        <taxon>Acidimicrobiaceae</taxon>
        <taxon>Ferrimicrobium</taxon>
    </lineage>
</organism>
<dbReference type="GeneID" id="78373310"/>
<evidence type="ECO:0000256" key="5">
    <source>
        <dbReference type="ARBA" id="ARBA00022705"/>
    </source>
</evidence>
<dbReference type="InterPro" id="IPR036977">
    <property type="entry name" value="DNA_primase_Znf_CHC2"/>
</dbReference>
<feature type="domain" description="Toprim" evidence="13">
    <location>
        <begin position="259"/>
        <end position="340"/>
    </location>
</feature>
<keyword evidence="4 12" id="KW-0548">Nucleotidyltransferase</keyword>
<dbReference type="CDD" id="cd03364">
    <property type="entry name" value="TOPRIM_DnaG_primases"/>
    <property type="match status" value="1"/>
</dbReference>
<dbReference type="InterPro" id="IPR030846">
    <property type="entry name" value="DnaG_bac"/>
</dbReference>
<dbReference type="Pfam" id="PF13155">
    <property type="entry name" value="Toprim_2"/>
    <property type="match status" value="1"/>
</dbReference>
<evidence type="ECO:0000256" key="7">
    <source>
        <dbReference type="ARBA" id="ARBA00022771"/>
    </source>
</evidence>
<dbReference type="AlphaFoldDB" id="A0A0D8FRR7"/>
<dbReference type="GO" id="GO:0000428">
    <property type="term" value="C:DNA-directed RNA polymerase complex"/>
    <property type="evidence" value="ECO:0007669"/>
    <property type="project" value="UniProtKB-KW"/>
</dbReference>
<dbReference type="Gene3D" id="3.90.980.10">
    <property type="entry name" value="DNA primase, catalytic core, N-terminal domain"/>
    <property type="match status" value="1"/>
</dbReference>
<evidence type="ECO:0000256" key="11">
    <source>
        <dbReference type="ARBA" id="ARBA00023163"/>
    </source>
</evidence>
<dbReference type="eggNOG" id="COG0358">
    <property type="taxonomic scope" value="Bacteria"/>
</dbReference>
<dbReference type="Gene3D" id="3.40.1360.10">
    <property type="match status" value="1"/>
</dbReference>
<dbReference type="GO" id="GO:0003899">
    <property type="term" value="F:DNA-directed RNA polymerase activity"/>
    <property type="evidence" value="ECO:0007669"/>
    <property type="project" value="UniProtKB-UniRule"/>
</dbReference>
<dbReference type="Proteomes" id="UP000032336">
    <property type="component" value="Unassembled WGS sequence"/>
</dbReference>
<keyword evidence="5 12" id="KW-0235">DNA replication</keyword>
<keyword evidence="11 12" id="KW-0804">Transcription</keyword>
<dbReference type="GO" id="GO:0005737">
    <property type="term" value="C:cytoplasm"/>
    <property type="evidence" value="ECO:0007669"/>
    <property type="project" value="TreeGrafter"/>
</dbReference>
<reference evidence="14 15" key="1">
    <citation type="submission" date="2015-01" db="EMBL/GenBank/DDBJ databases">
        <title>Draft genome of the acidophilic iron oxidizer Ferrimicrobium acidiphilum strain T23.</title>
        <authorList>
            <person name="Poehlein A."/>
            <person name="Eisen S."/>
            <person name="Schloemann M."/>
            <person name="Johnson B.D."/>
            <person name="Daniel R."/>
            <person name="Muehling M."/>
        </authorList>
    </citation>
    <scope>NUCLEOTIDE SEQUENCE [LARGE SCALE GENOMIC DNA]</scope>
    <source>
        <strain evidence="14 15">T23</strain>
    </source>
</reference>
<keyword evidence="9" id="KW-0460">Magnesium</keyword>
<evidence type="ECO:0000313" key="15">
    <source>
        <dbReference type="Proteomes" id="UP000032336"/>
    </source>
</evidence>
<dbReference type="PATRIC" id="fig|1121877.4.peg.2511"/>
<dbReference type="EMBL" id="JXUW01000024">
    <property type="protein sequence ID" value="KJE75960.1"/>
    <property type="molecule type" value="Genomic_DNA"/>
</dbReference>
<keyword evidence="3 12" id="KW-0808">Transferase</keyword>
<proteinExistence type="inferred from homology"/>
<dbReference type="InterPro" id="IPR006295">
    <property type="entry name" value="DNA_primase_DnaG"/>
</dbReference>
<gene>
    <name evidence="14" type="primary">dnaG1</name>
    <name evidence="12" type="synonym">dnaG</name>
    <name evidence="14" type="ORF">FEAC_22570</name>
</gene>
<dbReference type="HAMAP" id="MF_00974">
    <property type="entry name" value="DNA_primase_DnaG"/>
    <property type="match status" value="1"/>
</dbReference>
<dbReference type="GO" id="GO:1990077">
    <property type="term" value="C:primosome complex"/>
    <property type="evidence" value="ECO:0007669"/>
    <property type="project" value="UniProtKB-KW"/>
</dbReference>
<dbReference type="SUPFAM" id="SSF57783">
    <property type="entry name" value="Zinc beta-ribbon"/>
    <property type="match status" value="1"/>
</dbReference>
<dbReference type="Gene3D" id="3.90.580.10">
    <property type="entry name" value="Zinc finger, CHC2-type domain"/>
    <property type="match status" value="1"/>
</dbReference>
<comment type="similarity">
    <text evidence="12">Belongs to the DnaG primase family.</text>
</comment>
<sequence>MGYSELDIRRVLDATDIVTLIGASVALKRVGRRYVGLCPFHQERTGSFSVNGEDGVYYCFGCHAKGDAITFVRETQGVDFVEALEYLADRAHVAIEQTTNAPADRNLKTRLFDGYDRLAQWYQAQLADPLRGEAARTYLSERGVVAESIRSFGLGLSPTRVQLPIARLGIEPGDWEEGGFGYRDQHGSLVDHMHGRIVFPIRDATGRVVAFGGRILPEELERLEGKAAKYKNSSESPVYRKRRTLYNLDRARASIVDQGVAIVCEGYTDVIALDQLGITNVVATCGTAFSEEHLDVLRRFAKRITLFFDADAAGQNAAERLWGEEESRGVVFDVVTLPDELDPADAALKDPALVHIALARAVPITRFRLERLLSHGDFSSTEDRSRVAKEAIAMIERHPNHLIRGEYVALIADRTGFSVNELMLQLPKGSRHRVIEEYAGDTTVTDRPAVEALRLLVHDPEGLDGIVVAELFRDPTHRRVVDAIGGASSLWEVQQRLTELESDTVLELFFRLASERPETDNSGDVIATLVLRESKLELSKVTRSLRVSAGELTTLIAEVPRIRLLIEELQEDRTKMELCGELINWLVSMRSNRDGADVLASTSSSGADSVSGDL</sequence>
<dbReference type="Pfam" id="PF10410">
    <property type="entry name" value="DnaB_bind"/>
    <property type="match status" value="1"/>
</dbReference>
<dbReference type="SUPFAM" id="SSF56731">
    <property type="entry name" value="DNA primase core"/>
    <property type="match status" value="1"/>
</dbReference>
<keyword evidence="6 12" id="KW-0479">Metal-binding</keyword>
<dbReference type="PROSITE" id="PS50880">
    <property type="entry name" value="TOPRIM"/>
    <property type="match status" value="1"/>
</dbReference>
<evidence type="ECO:0000256" key="12">
    <source>
        <dbReference type="HAMAP-Rule" id="MF_00974"/>
    </source>
</evidence>
<dbReference type="InterPro" id="IPR050219">
    <property type="entry name" value="DnaG_primase"/>
</dbReference>
<comment type="cofactor">
    <cofactor evidence="12">
        <name>Zn(2+)</name>
        <dbReference type="ChEBI" id="CHEBI:29105"/>
    </cofactor>
    <text evidence="12">Binds 1 zinc ion per monomer.</text>
</comment>
<keyword evidence="10 12" id="KW-0238">DNA-binding</keyword>
<dbReference type="Pfam" id="PF08275">
    <property type="entry name" value="DNAG_N"/>
    <property type="match status" value="1"/>
</dbReference>
<keyword evidence="2 12" id="KW-0639">Primosome</keyword>
<comment type="subunit">
    <text evidence="12">Monomer. Interacts with DnaB.</text>
</comment>
<dbReference type="PANTHER" id="PTHR30313:SF2">
    <property type="entry name" value="DNA PRIMASE"/>
    <property type="match status" value="1"/>
</dbReference>
<evidence type="ECO:0000256" key="10">
    <source>
        <dbReference type="ARBA" id="ARBA00023125"/>
    </source>
</evidence>
<accession>A0A0D8FRR7</accession>
<evidence type="ECO:0000256" key="2">
    <source>
        <dbReference type="ARBA" id="ARBA00022515"/>
    </source>
</evidence>
<keyword evidence="15" id="KW-1185">Reference proteome</keyword>
<dbReference type="GO" id="GO:0008270">
    <property type="term" value="F:zinc ion binding"/>
    <property type="evidence" value="ECO:0007669"/>
    <property type="project" value="UniProtKB-UniRule"/>
</dbReference>
<dbReference type="InterPro" id="IPR002694">
    <property type="entry name" value="Znf_CHC2"/>
</dbReference>
<dbReference type="GO" id="GO:0003677">
    <property type="term" value="F:DNA binding"/>
    <property type="evidence" value="ECO:0007669"/>
    <property type="project" value="UniProtKB-KW"/>
</dbReference>
<evidence type="ECO:0000256" key="8">
    <source>
        <dbReference type="ARBA" id="ARBA00022833"/>
    </source>
</evidence>
<dbReference type="InterPro" id="IPR034151">
    <property type="entry name" value="TOPRIM_DnaG_bac"/>
</dbReference>
<evidence type="ECO:0000256" key="9">
    <source>
        <dbReference type="ARBA" id="ARBA00022842"/>
    </source>
</evidence>
<evidence type="ECO:0000259" key="13">
    <source>
        <dbReference type="PROSITE" id="PS50880"/>
    </source>
</evidence>
<dbReference type="EC" id="2.7.7.101" evidence="12"/>
<comment type="function">
    <text evidence="12">RNA polymerase that catalyzes the synthesis of short RNA molecules used as primers for DNA polymerase during DNA replication.</text>
</comment>
<evidence type="ECO:0000313" key="14">
    <source>
        <dbReference type="EMBL" id="KJE75960.1"/>
    </source>
</evidence>
<dbReference type="GO" id="GO:0006269">
    <property type="term" value="P:DNA replication, synthesis of primer"/>
    <property type="evidence" value="ECO:0007669"/>
    <property type="project" value="UniProtKB-UniRule"/>
</dbReference>
<dbReference type="RefSeq" id="WP_052566244.1">
    <property type="nucleotide sequence ID" value="NZ_JQKF01000022.1"/>
</dbReference>
<keyword evidence="1 12" id="KW-0240">DNA-directed RNA polymerase</keyword>
<dbReference type="FunFam" id="3.90.580.10:FF:000001">
    <property type="entry name" value="DNA primase"/>
    <property type="match status" value="1"/>
</dbReference>
<dbReference type="InterPro" id="IPR006171">
    <property type="entry name" value="TOPRIM_dom"/>
</dbReference>
<dbReference type="PANTHER" id="PTHR30313">
    <property type="entry name" value="DNA PRIMASE"/>
    <property type="match status" value="1"/>
</dbReference>
<comment type="domain">
    <text evidence="12">Contains an N-terminal zinc-binding domain, a central core domain that contains the primase activity, and a C-terminal DnaB-binding domain.</text>
</comment>
<evidence type="ECO:0000256" key="6">
    <source>
        <dbReference type="ARBA" id="ARBA00022723"/>
    </source>
</evidence>
<dbReference type="STRING" id="1121877.FEAC_22570"/>
<dbReference type="SMART" id="SM00493">
    <property type="entry name" value="TOPRIM"/>
    <property type="match status" value="1"/>
</dbReference>
<dbReference type="SMART" id="SM00400">
    <property type="entry name" value="ZnF_CHCC"/>
    <property type="match status" value="1"/>
</dbReference>
<comment type="catalytic activity">
    <reaction evidence="12">
        <text>ssDNA + n NTP = ssDNA/pppN(pN)n-1 hybrid + (n-1) diphosphate.</text>
        <dbReference type="EC" id="2.7.7.101"/>
    </reaction>
</comment>
<evidence type="ECO:0000256" key="3">
    <source>
        <dbReference type="ARBA" id="ARBA00022679"/>
    </source>
</evidence>
<protein>
    <recommendedName>
        <fullName evidence="12">DNA primase</fullName>
        <ecNumber evidence="12">2.7.7.101</ecNumber>
    </recommendedName>
</protein>
<dbReference type="InterPro" id="IPR037068">
    <property type="entry name" value="DNA_primase_core_N_sf"/>
</dbReference>
<name>A0A0D8FRR7_9ACTN</name>
<dbReference type="InterPro" id="IPR019475">
    <property type="entry name" value="DNA_primase_DnaB-bd"/>
</dbReference>
<keyword evidence="8 12" id="KW-0862">Zinc</keyword>